<evidence type="ECO:0000256" key="3">
    <source>
        <dbReference type="ARBA" id="ARBA00023295"/>
    </source>
</evidence>
<dbReference type="CDD" id="cd18617">
    <property type="entry name" value="GH43_XynB-like"/>
    <property type="match status" value="1"/>
</dbReference>
<protein>
    <submittedName>
        <fullName evidence="9">Beta-xylosidase</fullName>
        <ecNumber evidence="9">3.2.1.37</ecNumber>
    </submittedName>
</protein>
<evidence type="ECO:0000259" key="8">
    <source>
        <dbReference type="Pfam" id="PF17851"/>
    </source>
</evidence>
<feature type="active site" description="Proton donor" evidence="4">
    <location>
        <position position="190"/>
    </location>
</feature>
<dbReference type="Proteomes" id="UP000061809">
    <property type="component" value="Chromosome"/>
</dbReference>
<dbReference type="GO" id="GO:0005975">
    <property type="term" value="P:carbohydrate metabolic process"/>
    <property type="evidence" value="ECO:0007669"/>
    <property type="project" value="InterPro"/>
</dbReference>
<dbReference type="Pfam" id="PF04616">
    <property type="entry name" value="Glyco_hydro_43"/>
    <property type="match status" value="1"/>
</dbReference>
<dbReference type="PANTHER" id="PTHR42812:SF12">
    <property type="entry name" value="BETA-XYLOSIDASE-RELATED"/>
    <property type="match status" value="1"/>
</dbReference>
<feature type="signal peptide" evidence="7">
    <location>
        <begin position="1"/>
        <end position="20"/>
    </location>
</feature>
<dbReference type="InterPro" id="IPR023296">
    <property type="entry name" value="Glyco_hydro_beta-prop_sf"/>
</dbReference>
<dbReference type="PATRIC" id="fig|246787.4.peg.5468"/>
<dbReference type="InterPro" id="IPR051795">
    <property type="entry name" value="Glycosyl_Hydrlase_43"/>
</dbReference>
<dbReference type="InterPro" id="IPR006710">
    <property type="entry name" value="Glyco_hydro_43"/>
</dbReference>
<dbReference type="KEGG" id="bcel:BcellWH2_05295"/>
<feature type="active site" description="Proton acceptor" evidence="4">
    <location>
        <position position="35"/>
    </location>
</feature>
<gene>
    <name evidence="9" type="primary">xynB_12</name>
    <name evidence="9" type="ORF">BcellWH2_05295</name>
</gene>
<accession>A0A0P0GVR9</accession>
<dbReference type="PANTHER" id="PTHR42812">
    <property type="entry name" value="BETA-XYLOSIDASE"/>
    <property type="match status" value="1"/>
</dbReference>
<dbReference type="EC" id="3.2.1.37" evidence="9"/>
<organism evidence="9 10">
    <name type="scientific">Bacteroides cellulosilyticus</name>
    <dbReference type="NCBI Taxonomy" id="246787"/>
    <lineage>
        <taxon>Bacteria</taxon>
        <taxon>Pseudomonadati</taxon>
        <taxon>Bacteroidota</taxon>
        <taxon>Bacteroidia</taxon>
        <taxon>Bacteroidales</taxon>
        <taxon>Bacteroidaceae</taxon>
        <taxon>Bacteroides</taxon>
    </lineage>
</organism>
<feature type="domain" description="Beta-xylosidase C-terminal Concanavalin A-like" evidence="8">
    <location>
        <begin position="328"/>
        <end position="517"/>
    </location>
</feature>
<proteinExistence type="inferred from homology"/>
<feature type="site" description="Important for catalytic activity, responsible for pKa modulation of the active site Glu and correct orientation of both the proton donor and substrate" evidence="5">
    <location>
        <position position="141"/>
    </location>
</feature>
<evidence type="ECO:0000256" key="4">
    <source>
        <dbReference type="PIRSR" id="PIRSR606710-1"/>
    </source>
</evidence>
<dbReference type="InterPro" id="IPR013320">
    <property type="entry name" value="ConA-like_dom_sf"/>
</dbReference>
<reference evidence="9 10" key="1">
    <citation type="journal article" date="2015" name="Science">
        <title>Genetic determinants of in vivo fitness and diet responsiveness in multiple human gut Bacteroides.</title>
        <authorList>
            <person name="Wu M."/>
            <person name="McNulty N.P."/>
            <person name="Rodionov D.A."/>
            <person name="Khoroshkin M.S."/>
            <person name="Griffin N.W."/>
            <person name="Cheng J."/>
            <person name="Latreille P."/>
            <person name="Kerstetter R.A."/>
            <person name="Terrapon N."/>
            <person name="Henrissat B."/>
            <person name="Osterman A.L."/>
            <person name="Gordon J.I."/>
        </authorList>
    </citation>
    <scope>NUCLEOTIDE SEQUENCE [LARGE SCALE GENOMIC DNA]</scope>
    <source>
        <strain evidence="9 10">WH2</strain>
    </source>
</reference>
<evidence type="ECO:0000256" key="2">
    <source>
        <dbReference type="ARBA" id="ARBA00022801"/>
    </source>
</evidence>
<comment type="similarity">
    <text evidence="1 6">Belongs to the glycosyl hydrolase 43 family.</text>
</comment>
<sequence length="520" mass="58524">MKKIILSIFIMMGLANLSHAQQGYQNPIIPGFHPDPSVCRVGEDYYLVNSSFCYFPGVPLFHSKDLVNWEQIGNCLTRESQVKLTNAGTWGGIYAPTIRYNEGVFYMITTNVSDKGNFLVHTTDPRGEWSEPVWIKQGGIDPSLYFEDGKCYLVSNPDVGIYLCEINPMTGEQLSESKRIWNGTGGRHPEGPHIYKKDGWYYLLISEGGTEYGHKVTIARSRDIDGPYEGNPANPILTHINKNAQNSPIQGTGHADLIEAHDGSWWMVCLAFRPQTGSHHLLGRETFIAPVRWDKNAWPVVNGDGSIALQMDVPTLPQQPFDSKAPRITFNTEKLGPEWIYLRNPKQENYILNGKTLRLKATPINLNSMDSPTFIGRRQQHIDFTAGTSVELQKGQPQDEAGITVFMENHSHYDLFVRQDAKGQQSIVLRYQLGELKHIEKEINIPQGKVQLQVKGNNEFYSFGYFTTGNKFQEIAKMNTRYLSTETAGGFTGIILGLYAVSASSKAQADFDYFDYQGNE</sequence>
<keyword evidence="3 6" id="KW-0326">Glycosidase</keyword>
<keyword evidence="2 6" id="KW-0378">Hydrolase</keyword>
<evidence type="ECO:0000256" key="5">
    <source>
        <dbReference type="PIRSR" id="PIRSR606710-2"/>
    </source>
</evidence>
<evidence type="ECO:0000256" key="6">
    <source>
        <dbReference type="RuleBase" id="RU361187"/>
    </source>
</evidence>
<evidence type="ECO:0000256" key="1">
    <source>
        <dbReference type="ARBA" id="ARBA00009865"/>
    </source>
</evidence>
<dbReference type="AlphaFoldDB" id="A0A0P0GVR9"/>
<evidence type="ECO:0000256" key="7">
    <source>
        <dbReference type="SAM" id="SignalP"/>
    </source>
</evidence>
<dbReference type="SUPFAM" id="SSF49899">
    <property type="entry name" value="Concanavalin A-like lectins/glucanases"/>
    <property type="match status" value="1"/>
</dbReference>
<dbReference type="Gene3D" id="2.60.120.200">
    <property type="match status" value="1"/>
</dbReference>
<feature type="chain" id="PRO_5006048146" evidence="7">
    <location>
        <begin position="21"/>
        <end position="520"/>
    </location>
</feature>
<dbReference type="SUPFAM" id="SSF75005">
    <property type="entry name" value="Arabinanase/levansucrase/invertase"/>
    <property type="match status" value="1"/>
</dbReference>
<name>A0A0P0GVR9_9BACE</name>
<dbReference type="EMBL" id="CP012801">
    <property type="protein sequence ID" value="ALJ62497.1"/>
    <property type="molecule type" value="Genomic_DNA"/>
</dbReference>
<dbReference type="RefSeq" id="WP_029428173.1">
    <property type="nucleotide sequence ID" value="NZ_CP012801.1"/>
</dbReference>
<dbReference type="GO" id="GO:0009044">
    <property type="term" value="F:xylan 1,4-beta-xylosidase activity"/>
    <property type="evidence" value="ECO:0007669"/>
    <property type="project" value="UniProtKB-EC"/>
</dbReference>
<evidence type="ECO:0000313" key="9">
    <source>
        <dbReference type="EMBL" id="ALJ62497.1"/>
    </source>
</evidence>
<dbReference type="Gene3D" id="2.115.10.20">
    <property type="entry name" value="Glycosyl hydrolase domain, family 43"/>
    <property type="match status" value="1"/>
</dbReference>
<keyword evidence="7" id="KW-0732">Signal</keyword>
<dbReference type="InterPro" id="IPR041542">
    <property type="entry name" value="GH43_C2"/>
</dbReference>
<dbReference type="Pfam" id="PF17851">
    <property type="entry name" value="GH43_C2"/>
    <property type="match status" value="1"/>
</dbReference>
<evidence type="ECO:0000313" key="10">
    <source>
        <dbReference type="Proteomes" id="UP000061809"/>
    </source>
</evidence>